<organism evidence="1 2">
    <name type="scientific">Romanomermis culicivorax</name>
    <name type="common">Nematode worm</name>
    <dbReference type="NCBI Taxonomy" id="13658"/>
    <lineage>
        <taxon>Eukaryota</taxon>
        <taxon>Metazoa</taxon>
        <taxon>Ecdysozoa</taxon>
        <taxon>Nematoda</taxon>
        <taxon>Enoplea</taxon>
        <taxon>Dorylaimia</taxon>
        <taxon>Mermithida</taxon>
        <taxon>Mermithoidea</taxon>
        <taxon>Mermithidae</taxon>
        <taxon>Romanomermis</taxon>
    </lineage>
</organism>
<evidence type="ECO:0000313" key="2">
    <source>
        <dbReference type="WBParaSite" id="nRc.2.0.1.t47036-RA"/>
    </source>
</evidence>
<reference evidence="2" key="1">
    <citation type="submission" date="2022-11" db="UniProtKB">
        <authorList>
            <consortium name="WormBaseParasite"/>
        </authorList>
    </citation>
    <scope>IDENTIFICATION</scope>
</reference>
<dbReference type="AlphaFoldDB" id="A0A915LB99"/>
<proteinExistence type="predicted"/>
<keyword evidence="1" id="KW-1185">Reference proteome</keyword>
<dbReference type="WBParaSite" id="nRc.2.0.1.t47036-RA">
    <property type="protein sequence ID" value="nRc.2.0.1.t47036-RA"/>
    <property type="gene ID" value="nRc.2.0.1.g47036"/>
</dbReference>
<sequence length="66" mass="7619">MRTEQSESSSNVVIHQKYLMDLRKCQMKAEDIKSMNKKIDFYTQTFCHPGPDGVSSELHNLEAVQD</sequence>
<accession>A0A915LB99</accession>
<dbReference type="Proteomes" id="UP000887565">
    <property type="component" value="Unplaced"/>
</dbReference>
<name>A0A915LB99_ROMCU</name>
<evidence type="ECO:0000313" key="1">
    <source>
        <dbReference type="Proteomes" id="UP000887565"/>
    </source>
</evidence>
<protein>
    <submittedName>
        <fullName evidence="2">Uncharacterized protein</fullName>
    </submittedName>
</protein>